<dbReference type="GO" id="GO:0005739">
    <property type="term" value="C:mitochondrion"/>
    <property type="evidence" value="ECO:0007669"/>
    <property type="project" value="TreeGrafter"/>
</dbReference>
<reference evidence="9" key="1">
    <citation type="submission" date="2019-08" db="EMBL/GenBank/DDBJ databases">
        <title>The genome of the North American firefly Photinus pyralis.</title>
        <authorList>
            <consortium name="Photinus pyralis genome working group"/>
            <person name="Fallon T.R."/>
            <person name="Sander Lower S.E."/>
            <person name="Weng J.-K."/>
        </authorList>
    </citation>
    <scope>NUCLEOTIDE SEQUENCE</scope>
    <source>
        <strain evidence="9">TRF0915ILg1</strain>
        <tissue evidence="9">Whole body</tissue>
    </source>
</reference>
<dbReference type="CDD" id="cd18870">
    <property type="entry name" value="NUDIX_AcylCoAdiphos_Nudt19"/>
    <property type="match status" value="1"/>
</dbReference>
<dbReference type="AlphaFoldDB" id="A0A8K0CI82"/>
<comment type="cofactor">
    <cofactor evidence="1">
        <name>Mn(2+)</name>
        <dbReference type="ChEBI" id="CHEBI:29035"/>
    </cofactor>
</comment>
<dbReference type="SUPFAM" id="SSF55811">
    <property type="entry name" value="Nudix"/>
    <property type="match status" value="1"/>
</dbReference>
<dbReference type="InterPro" id="IPR039121">
    <property type="entry name" value="NUDT19"/>
</dbReference>
<evidence type="ECO:0000256" key="7">
    <source>
        <dbReference type="ARBA" id="ARBA00023211"/>
    </source>
</evidence>
<dbReference type="GO" id="GO:0046872">
    <property type="term" value="F:metal ion binding"/>
    <property type="evidence" value="ECO:0007669"/>
    <property type="project" value="UniProtKB-KW"/>
</dbReference>
<keyword evidence="5" id="KW-0378">Hydrolase</keyword>
<dbReference type="InterPro" id="IPR000086">
    <property type="entry name" value="NUDIX_hydrolase_dom"/>
</dbReference>
<name>A0A8K0CI82_IGNLU</name>
<protein>
    <recommendedName>
        <fullName evidence="8">Nudix hydrolase domain-containing protein</fullName>
    </recommendedName>
</protein>
<proteinExistence type="inferred from homology"/>
<dbReference type="InterPro" id="IPR015797">
    <property type="entry name" value="NUDIX_hydrolase-like_dom_sf"/>
</dbReference>
<evidence type="ECO:0000256" key="1">
    <source>
        <dbReference type="ARBA" id="ARBA00001936"/>
    </source>
</evidence>
<dbReference type="Proteomes" id="UP000801492">
    <property type="component" value="Unassembled WGS sequence"/>
</dbReference>
<accession>A0A8K0CI82</accession>
<evidence type="ECO:0000256" key="3">
    <source>
        <dbReference type="ARBA" id="ARBA00005582"/>
    </source>
</evidence>
<evidence type="ECO:0000313" key="9">
    <source>
        <dbReference type="EMBL" id="KAF2885611.1"/>
    </source>
</evidence>
<feature type="domain" description="Nudix hydrolase" evidence="8">
    <location>
        <begin position="7"/>
        <end position="244"/>
    </location>
</feature>
<gene>
    <name evidence="9" type="ORF">ILUMI_20553</name>
</gene>
<evidence type="ECO:0000256" key="5">
    <source>
        <dbReference type="ARBA" id="ARBA00022801"/>
    </source>
</evidence>
<evidence type="ECO:0000259" key="8">
    <source>
        <dbReference type="PROSITE" id="PS51462"/>
    </source>
</evidence>
<evidence type="ECO:0000313" key="10">
    <source>
        <dbReference type="Proteomes" id="UP000801492"/>
    </source>
</evidence>
<evidence type="ECO:0000256" key="6">
    <source>
        <dbReference type="ARBA" id="ARBA00022842"/>
    </source>
</evidence>
<comment type="cofactor">
    <cofactor evidence="2">
        <name>Mg(2+)</name>
        <dbReference type="ChEBI" id="CHEBI:18420"/>
    </cofactor>
</comment>
<evidence type="ECO:0000256" key="2">
    <source>
        <dbReference type="ARBA" id="ARBA00001946"/>
    </source>
</evidence>
<evidence type="ECO:0000256" key="4">
    <source>
        <dbReference type="ARBA" id="ARBA00022723"/>
    </source>
</evidence>
<keyword evidence="6" id="KW-0460">Magnesium</keyword>
<keyword evidence="4" id="KW-0479">Metal-binding</keyword>
<comment type="similarity">
    <text evidence="3">Belongs to the Nudix hydrolase family.</text>
</comment>
<dbReference type="PROSITE" id="PS51462">
    <property type="entry name" value="NUDIX"/>
    <property type="match status" value="1"/>
</dbReference>
<dbReference type="PANTHER" id="PTHR12318">
    <property type="entry name" value="TESTOSTERONE-REGULATED PROTEIN RP2"/>
    <property type="match status" value="1"/>
</dbReference>
<keyword evidence="10" id="KW-1185">Reference proteome</keyword>
<dbReference type="PANTHER" id="PTHR12318:SF0">
    <property type="entry name" value="ACYL-COENZYME A DIPHOSPHATASE NUDT19"/>
    <property type="match status" value="1"/>
</dbReference>
<keyword evidence="7" id="KW-0464">Manganese</keyword>
<sequence>MRANFKKWREAASLILVAKTAFSPQTISHDFNYKILTMKRSKQSGFMPGTYVFPGGNVSKADSSGDWMKLYEHFGFKLDAFEKLNPKHNRPLIFTNDDTSEIPKYISLRITAIRETFEESGILICRSFKINYKERLARWGSFIGGHEVLKWQEKVHSDPLQFLELCSQFEIYPDVWSLKEWSNWATPPSAPIKFDTIFFLAAFQQMPPTFPDKSEVQHLQWATPSEYVAKNKTEEVLLPPPQFYEISRLRNFSDISNLLRFASERATHGTQRFLPYRIYTDKALYTILPGDDMYPENMDPTNEAMPYLKEIPESNIQNRLEHLTAYGNRVLVKNFTPTCNHVAPLESKL</sequence>
<organism evidence="9 10">
    <name type="scientific">Ignelater luminosus</name>
    <name type="common">Cucubano</name>
    <name type="synonym">Pyrophorus luminosus</name>
    <dbReference type="NCBI Taxonomy" id="2038154"/>
    <lineage>
        <taxon>Eukaryota</taxon>
        <taxon>Metazoa</taxon>
        <taxon>Ecdysozoa</taxon>
        <taxon>Arthropoda</taxon>
        <taxon>Hexapoda</taxon>
        <taxon>Insecta</taxon>
        <taxon>Pterygota</taxon>
        <taxon>Neoptera</taxon>
        <taxon>Endopterygota</taxon>
        <taxon>Coleoptera</taxon>
        <taxon>Polyphaga</taxon>
        <taxon>Elateriformia</taxon>
        <taxon>Elateroidea</taxon>
        <taxon>Elateridae</taxon>
        <taxon>Agrypninae</taxon>
        <taxon>Pyrophorini</taxon>
        <taxon>Ignelater</taxon>
    </lineage>
</organism>
<dbReference type="Gene3D" id="3.90.79.10">
    <property type="entry name" value="Nucleoside Triphosphate Pyrophosphohydrolase"/>
    <property type="match status" value="1"/>
</dbReference>
<dbReference type="EMBL" id="VTPC01089859">
    <property type="protein sequence ID" value="KAF2885611.1"/>
    <property type="molecule type" value="Genomic_DNA"/>
</dbReference>
<comment type="caution">
    <text evidence="9">The sequence shown here is derived from an EMBL/GenBank/DDBJ whole genome shotgun (WGS) entry which is preliminary data.</text>
</comment>
<dbReference type="OrthoDB" id="1695362at2759"/>
<dbReference type="GO" id="GO:0016818">
    <property type="term" value="F:hydrolase activity, acting on acid anhydrides, in phosphorus-containing anhydrides"/>
    <property type="evidence" value="ECO:0007669"/>
    <property type="project" value="InterPro"/>
</dbReference>